<dbReference type="PANTHER" id="PTHR33155:SF8">
    <property type="entry name" value="PROTEIN FANTASTIC FOUR 1"/>
    <property type="match status" value="1"/>
</dbReference>
<sequence length="333" mass="37022">MSSVVCQGFPSGLEPRLVEPCASRHRMSPPIMMPTQNSPDNENEDNDNDYDDSEPESVKNSKKGGWNFIQALTDPSYNATKEGTEQNEQVYVHPLVKLSASALSSKSLEMCTESLGCETGSDISSDEISSFSWEREKMQLPSDDFSSLDTEKSQKLHENSSSPSVNNRSSYRKFTKLSSPKGGFPPPLTSISGSEGVEVRHHREGGRLIINAVAVSSCRTFFEADRTNGRLRLSLRRECSANCDCMTSEKDEEVFEEVHETKGDEQVLELDTFGELAEDEVDQVGEDCWDEDTDEIERKIDCLGEFPRPSRCKEGGRGGKGMSNWGPFWVAIS</sequence>
<dbReference type="PANTHER" id="PTHR33155">
    <property type="entry name" value="FANTASTIC FOUR-LIKE PROTEIN (DUF3049)"/>
    <property type="match status" value="1"/>
</dbReference>
<evidence type="ECO:0000313" key="4">
    <source>
        <dbReference type="EMBL" id="KZM95176.1"/>
    </source>
</evidence>
<evidence type="ECO:0000256" key="1">
    <source>
        <dbReference type="ARBA" id="ARBA00008690"/>
    </source>
</evidence>
<dbReference type="InterPro" id="IPR046431">
    <property type="entry name" value="FAF_dom"/>
</dbReference>
<evidence type="ECO:0000313" key="5">
    <source>
        <dbReference type="EMBL" id="WOH01683.1"/>
    </source>
</evidence>
<feature type="compositionally biased region" description="Low complexity" evidence="2">
    <location>
        <begin position="159"/>
        <end position="169"/>
    </location>
</feature>
<feature type="region of interest" description="Disordered" evidence="2">
    <location>
        <begin position="20"/>
        <end position="65"/>
    </location>
</feature>
<name>A0A161XTX3_DAUCS</name>
<organism evidence="4">
    <name type="scientific">Daucus carota subsp. sativus</name>
    <name type="common">Carrot</name>
    <dbReference type="NCBI Taxonomy" id="79200"/>
    <lineage>
        <taxon>Eukaryota</taxon>
        <taxon>Viridiplantae</taxon>
        <taxon>Streptophyta</taxon>
        <taxon>Embryophyta</taxon>
        <taxon>Tracheophyta</taxon>
        <taxon>Spermatophyta</taxon>
        <taxon>Magnoliopsida</taxon>
        <taxon>eudicotyledons</taxon>
        <taxon>Gunneridae</taxon>
        <taxon>Pentapetalae</taxon>
        <taxon>asterids</taxon>
        <taxon>campanulids</taxon>
        <taxon>Apiales</taxon>
        <taxon>Apiaceae</taxon>
        <taxon>Apioideae</taxon>
        <taxon>Scandiceae</taxon>
        <taxon>Daucinae</taxon>
        <taxon>Daucus</taxon>
        <taxon>Daucus sect. Daucus</taxon>
    </lineage>
</organism>
<evidence type="ECO:0000259" key="3">
    <source>
        <dbReference type="Pfam" id="PF11250"/>
    </source>
</evidence>
<comment type="similarity">
    <text evidence="1">Belongs to the fantastic four family.</text>
</comment>
<gene>
    <name evidence="4" type="ORF">DCAR_018418</name>
    <name evidence="5" type="ORF">DCAR_0521068</name>
</gene>
<dbReference type="STRING" id="79200.A0A161XTX3"/>
<dbReference type="Gramene" id="KZM95176">
    <property type="protein sequence ID" value="KZM95176"/>
    <property type="gene ID" value="DCAR_018418"/>
</dbReference>
<dbReference type="OMA" id="NGNIGDQ"/>
<evidence type="ECO:0000313" key="6">
    <source>
        <dbReference type="Proteomes" id="UP000077755"/>
    </source>
</evidence>
<keyword evidence="6" id="KW-1185">Reference proteome</keyword>
<feature type="domain" description="FAF" evidence="3">
    <location>
        <begin position="184"/>
        <end position="235"/>
    </location>
</feature>
<dbReference type="AlphaFoldDB" id="A0A161XTX3"/>
<protein>
    <recommendedName>
        <fullName evidence="3">FAF domain-containing protein</fullName>
    </recommendedName>
</protein>
<accession>A0A161XTX3</accession>
<reference evidence="5" key="2">
    <citation type="submission" date="2022-03" db="EMBL/GenBank/DDBJ databases">
        <title>Draft title - Genomic analysis of global carrot germplasm unveils the trajectory of domestication and the origin of high carotenoid orange carrot.</title>
        <authorList>
            <person name="Iorizzo M."/>
            <person name="Ellison S."/>
            <person name="Senalik D."/>
            <person name="Macko-Podgorni A."/>
            <person name="Grzebelus D."/>
            <person name="Bostan H."/>
            <person name="Rolling W."/>
            <person name="Curaba J."/>
            <person name="Simon P."/>
        </authorList>
    </citation>
    <scope>NUCLEOTIDE SEQUENCE</scope>
    <source>
        <tissue evidence="5">Leaf</tissue>
    </source>
</reference>
<dbReference type="OrthoDB" id="1916983at2759"/>
<dbReference type="Proteomes" id="UP000077755">
    <property type="component" value="Chromosome 5"/>
</dbReference>
<dbReference type="EMBL" id="CP093347">
    <property type="protein sequence ID" value="WOH01683.1"/>
    <property type="molecule type" value="Genomic_DNA"/>
</dbReference>
<feature type="compositionally biased region" description="Basic and acidic residues" evidence="2">
    <location>
        <begin position="149"/>
        <end position="158"/>
    </location>
</feature>
<feature type="region of interest" description="Disordered" evidence="2">
    <location>
        <begin position="142"/>
        <end position="193"/>
    </location>
</feature>
<proteinExistence type="inferred from homology"/>
<feature type="compositionally biased region" description="Acidic residues" evidence="2">
    <location>
        <begin position="41"/>
        <end position="55"/>
    </location>
</feature>
<dbReference type="Pfam" id="PF11250">
    <property type="entry name" value="FAF"/>
    <property type="match status" value="1"/>
</dbReference>
<dbReference type="InterPro" id="IPR021410">
    <property type="entry name" value="FAF"/>
</dbReference>
<evidence type="ECO:0000256" key="2">
    <source>
        <dbReference type="SAM" id="MobiDB-lite"/>
    </source>
</evidence>
<reference evidence="4" key="1">
    <citation type="journal article" date="2016" name="Nat. Genet.">
        <title>A high-quality carrot genome assembly provides new insights into carotenoid accumulation and asterid genome evolution.</title>
        <authorList>
            <person name="Iorizzo M."/>
            <person name="Ellison S."/>
            <person name="Senalik D."/>
            <person name="Zeng P."/>
            <person name="Satapoomin P."/>
            <person name="Huang J."/>
            <person name="Bowman M."/>
            <person name="Iovene M."/>
            <person name="Sanseverino W."/>
            <person name="Cavagnaro P."/>
            <person name="Yildiz M."/>
            <person name="Macko-Podgorni A."/>
            <person name="Moranska E."/>
            <person name="Grzebelus E."/>
            <person name="Grzebelus D."/>
            <person name="Ashrafi H."/>
            <person name="Zheng Z."/>
            <person name="Cheng S."/>
            <person name="Spooner D."/>
            <person name="Van Deynze A."/>
            <person name="Simon P."/>
        </authorList>
    </citation>
    <scope>NUCLEOTIDE SEQUENCE [LARGE SCALE GENOMIC DNA]</scope>
    <source>
        <tissue evidence="4">Leaf</tissue>
    </source>
</reference>
<dbReference type="EMBL" id="LNRQ01000005">
    <property type="protein sequence ID" value="KZM95176.1"/>
    <property type="molecule type" value="Genomic_DNA"/>
</dbReference>